<feature type="chain" id="PRO_5042506624" evidence="11">
    <location>
        <begin position="20"/>
        <end position="838"/>
    </location>
</feature>
<evidence type="ECO:0000256" key="3">
    <source>
        <dbReference type="ARBA" id="ARBA00022448"/>
    </source>
</evidence>
<dbReference type="AlphaFoldDB" id="A0AAJ2WJU9"/>
<dbReference type="Gene3D" id="3.10.20.410">
    <property type="match status" value="1"/>
</dbReference>
<dbReference type="GO" id="GO:0009297">
    <property type="term" value="P:pilus assembly"/>
    <property type="evidence" value="ECO:0007669"/>
    <property type="project" value="InterPro"/>
</dbReference>
<accession>A0AAJ2WJU9</accession>
<evidence type="ECO:0000256" key="10">
    <source>
        <dbReference type="SAM" id="MobiDB-lite"/>
    </source>
</evidence>
<feature type="domain" description="PapC N-terminal" evidence="13">
    <location>
        <begin position="26"/>
        <end position="167"/>
    </location>
</feature>
<keyword evidence="6 11" id="KW-0732">Signal</keyword>
<evidence type="ECO:0000259" key="13">
    <source>
        <dbReference type="Pfam" id="PF13954"/>
    </source>
</evidence>
<dbReference type="FunFam" id="2.60.40.3110:FF:000001">
    <property type="entry name" value="Putative fimbrial outer membrane usher"/>
    <property type="match status" value="1"/>
</dbReference>
<evidence type="ECO:0000256" key="7">
    <source>
        <dbReference type="ARBA" id="ARBA00023136"/>
    </source>
</evidence>
<dbReference type="SUPFAM" id="SSF141729">
    <property type="entry name" value="FimD N-terminal domain-like"/>
    <property type="match status" value="1"/>
</dbReference>
<evidence type="ECO:0000313" key="15">
    <source>
        <dbReference type="Proteomes" id="UP001288387"/>
    </source>
</evidence>
<name>A0AAJ2WJU9_STEMA</name>
<feature type="signal peptide" evidence="11">
    <location>
        <begin position="1"/>
        <end position="19"/>
    </location>
</feature>
<evidence type="ECO:0000256" key="4">
    <source>
        <dbReference type="ARBA" id="ARBA00022452"/>
    </source>
</evidence>
<gene>
    <name evidence="14" type="ORF">U4I38_11705</name>
</gene>
<reference evidence="14" key="1">
    <citation type="submission" date="2023-12" db="EMBL/GenBank/DDBJ databases">
        <title>'Antibacterial potential of Stenotrophomonas maltophilia cystic fibrosis isolates' (manuscript under preparation).</title>
        <authorList>
            <person name="Crisan C.V."/>
            <person name="Pettis M."/>
            <person name="Goldberg J.B."/>
        </authorList>
    </citation>
    <scope>NUCLEOTIDE SEQUENCE</scope>
    <source>
        <strain evidence="14">CCV129</strain>
    </source>
</reference>
<proteinExistence type="inferred from homology"/>
<comment type="similarity">
    <text evidence="2 9">Belongs to the fimbrial export usher family.</text>
</comment>
<dbReference type="PANTHER" id="PTHR30451:SF20">
    <property type="entry name" value="FIMBRIAE USHER"/>
    <property type="match status" value="1"/>
</dbReference>
<dbReference type="InterPro" id="IPR025885">
    <property type="entry name" value="PapC_N"/>
</dbReference>
<dbReference type="InterPro" id="IPR025949">
    <property type="entry name" value="PapC-like_C"/>
</dbReference>
<evidence type="ECO:0000256" key="6">
    <source>
        <dbReference type="ARBA" id="ARBA00022729"/>
    </source>
</evidence>
<dbReference type="RefSeq" id="WP_239503805.1">
    <property type="nucleotide sequence ID" value="NZ_JAKJQX010000027.1"/>
</dbReference>
<dbReference type="Proteomes" id="UP001288387">
    <property type="component" value="Unassembled WGS sequence"/>
</dbReference>
<evidence type="ECO:0000313" key="14">
    <source>
        <dbReference type="EMBL" id="MDZ5765136.1"/>
    </source>
</evidence>
<dbReference type="Gene3D" id="2.60.40.2070">
    <property type="match status" value="1"/>
</dbReference>
<keyword evidence="7 9" id="KW-0472">Membrane</keyword>
<organism evidence="14 15">
    <name type="scientific">Stenotrophomonas maltophilia</name>
    <name type="common">Pseudomonas maltophilia</name>
    <name type="synonym">Xanthomonas maltophilia</name>
    <dbReference type="NCBI Taxonomy" id="40324"/>
    <lineage>
        <taxon>Bacteria</taxon>
        <taxon>Pseudomonadati</taxon>
        <taxon>Pseudomonadota</taxon>
        <taxon>Gammaproteobacteria</taxon>
        <taxon>Lysobacterales</taxon>
        <taxon>Lysobacteraceae</taxon>
        <taxon>Stenotrophomonas</taxon>
        <taxon>Stenotrophomonas maltophilia group</taxon>
    </lineage>
</organism>
<dbReference type="Gene3D" id="2.60.40.2610">
    <property type="entry name" value="Outer membrane usher protein FimD, plug domain"/>
    <property type="match status" value="1"/>
</dbReference>
<dbReference type="InterPro" id="IPR042186">
    <property type="entry name" value="FimD_plug_dom"/>
</dbReference>
<dbReference type="Pfam" id="PF13954">
    <property type="entry name" value="PapC_N"/>
    <property type="match status" value="1"/>
</dbReference>
<evidence type="ECO:0000259" key="12">
    <source>
        <dbReference type="Pfam" id="PF13953"/>
    </source>
</evidence>
<keyword evidence="8 9" id="KW-0998">Cell outer membrane</keyword>
<protein>
    <submittedName>
        <fullName evidence="14">Fimbria/pilus outer membrane usher protein</fullName>
    </submittedName>
</protein>
<evidence type="ECO:0000256" key="11">
    <source>
        <dbReference type="SAM" id="SignalP"/>
    </source>
</evidence>
<keyword evidence="4" id="KW-1134">Transmembrane beta strand</keyword>
<feature type="compositionally biased region" description="Polar residues" evidence="10">
    <location>
        <begin position="548"/>
        <end position="565"/>
    </location>
</feature>
<keyword evidence="3 9" id="KW-0813">Transport</keyword>
<dbReference type="InterPro" id="IPR018030">
    <property type="entry name" value="Fimbrial_membr_usher_CS"/>
</dbReference>
<dbReference type="GO" id="GO:0009279">
    <property type="term" value="C:cell outer membrane"/>
    <property type="evidence" value="ECO:0007669"/>
    <property type="project" value="UniProtKB-SubCell"/>
</dbReference>
<evidence type="ECO:0000256" key="8">
    <source>
        <dbReference type="ARBA" id="ARBA00023237"/>
    </source>
</evidence>
<comment type="subcellular location">
    <subcellularLocation>
        <location evidence="1 9">Cell outer membrane</location>
        <topology evidence="1 9">Multi-pass membrane protein</topology>
    </subcellularLocation>
</comment>
<feature type="domain" description="PapC-like C-terminal" evidence="12">
    <location>
        <begin position="730"/>
        <end position="790"/>
    </location>
</feature>
<dbReference type="PANTHER" id="PTHR30451">
    <property type="entry name" value="OUTER MEMBRANE USHER PROTEIN"/>
    <property type="match status" value="1"/>
</dbReference>
<dbReference type="InterPro" id="IPR000015">
    <property type="entry name" value="Fimb_usher"/>
</dbReference>
<comment type="caution">
    <text evidence="14">The sequence shown here is derived from an EMBL/GenBank/DDBJ whole genome shotgun (WGS) entry which is preliminary data.</text>
</comment>
<evidence type="ECO:0000256" key="1">
    <source>
        <dbReference type="ARBA" id="ARBA00004571"/>
    </source>
</evidence>
<keyword evidence="5 9" id="KW-0812">Transmembrane</keyword>
<keyword evidence="9" id="KW-1029">Fimbrium biogenesis</keyword>
<dbReference type="InterPro" id="IPR043142">
    <property type="entry name" value="PapC-like_C_sf"/>
</dbReference>
<dbReference type="Pfam" id="PF13953">
    <property type="entry name" value="PapC_C"/>
    <property type="match status" value="1"/>
</dbReference>
<sequence>MVRLASAIAASLALTSTHAAPVADVEFSDGFLLGGSAIDVSRYAQGNPIAAGEYAVDVLLNDAFLQQADIAFIAGDDPLNAQACLPASLLPLLGLGARYLEAGAEEQGPCVDLPTRVPGATVTFDSSTLQLRLTVPQAAQERLPRGHVPAAHRDAGVSAAFVDYAANHYSSQGRQHGHLGLRAGVNLGHWRLRHRASITQGAAGLRSRTLGSDLQRDLPGWNSQLLLGQGSTGGELFESLRFTGVRVATDERMLPDSLRGFAPVVQGIAEGNAVVSIRQNGTVIHESTVAPGPFVIDDLYPTSFGGDLQVTVTEADGRSQHYTVNFSAVPQALRAGSSRFSATAGHLRDDGARLRRLPFAEGTYAHGISNHLTLLGGAQVAQHYQAALLGAAVNTPVGAFGADITHSRARPGTGEQVYGNSYRLNYQRYLASSGTHVGLAAYRFSTRGFRTLNDTATRADDAWVDTGRTRQRYQMNLSQRLGERTSLQLSGGHVAYWDSGQRRNDVQLALQTSWRRANVGVSVQRYRSERGDQDTRYALNVSVPLGTAPQSPRLSTQLSHSPRTDQAQLSLNGTLGAQRNTHYSLSAGHGSDGVRNQSAYVGHQGAHGHFNAGYSHAAGQRSQTLGASGSVVLHRGGVNFGPPLGNGFALVQAKGAEGARIGAGHSVRVGRNGYALLPHITPYRWNQIDLDPAGLPLDVDVLQTSHRTAPTAGGIVRVAFEVRRERTLFIDATDALGQPLPFAARIVDDAGQPRGAVGQGSVIQLRGAQEAGALIVDPEGPARCRLDYQLLDAPDAYGLSWTQAQCLPHPPLPAALQVNARQLHAEPTDHDGQAATPR</sequence>
<evidence type="ECO:0000256" key="5">
    <source>
        <dbReference type="ARBA" id="ARBA00022692"/>
    </source>
</evidence>
<feature type="region of interest" description="Disordered" evidence="10">
    <location>
        <begin position="545"/>
        <end position="565"/>
    </location>
</feature>
<dbReference type="InterPro" id="IPR037224">
    <property type="entry name" value="PapC_N_sf"/>
</dbReference>
<dbReference type="GO" id="GO:0015473">
    <property type="term" value="F:fimbrial usher porin activity"/>
    <property type="evidence" value="ECO:0007669"/>
    <property type="project" value="InterPro"/>
</dbReference>
<dbReference type="EMBL" id="JAXRVB010000011">
    <property type="protein sequence ID" value="MDZ5765136.1"/>
    <property type="molecule type" value="Genomic_DNA"/>
</dbReference>
<dbReference type="Gene3D" id="2.60.40.3110">
    <property type="match status" value="1"/>
</dbReference>
<dbReference type="PROSITE" id="PS01151">
    <property type="entry name" value="FIMBRIAL_USHER"/>
    <property type="match status" value="1"/>
</dbReference>
<evidence type="ECO:0000256" key="2">
    <source>
        <dbReference type="ARBA" id="ARBA00008064"/>
    </source>
</evidence>
<evidence type="ECO:0000256" key="9">
    <source>
        <dbReference type="RuleBase" id="RU003884"/>
    </source>
</evidence>
<dbReference type="Pfam" id="PF00577">
    <property type="entry name" value="Usher"/>
    <property type="match status" value="1"/>
</dbReference>